<sequence length="552" mass="58633">MPTTEFSNTAMGNAAEQLMTIVQKAAILRDDHPGHLKLAVEIGDLLSPVFKTHDMSAMTILLILLSAAMEMQEHLNVVQQSFASMPVWAKIRTDDPRIQQHPLKEKAQSITVARPQPQPTAAAKASAGDGGTPLPAKEKPRPKPMPKTKAAHDLKGKDTGGTKGIHRRHIPPHRKTKTSKRPKVTPESVSPKNDAPKLNAPKEDIKAMRYGTTGAKLQACGRCFRQKYKCSHAKAEPGDHQRSRSRRNQKIEDMVVSDDDTSNATPTAVLPPHTSLPLHAPLPSLATSVPPITTLEGETPPPAEQSASSMQDPPDAQQQMEVDVDMDDSGDGLTKVLEGLTLEVMQNSANLLTKNAALQDRAASLWATIAQIKAKNTAATKQLNALQASITSQDATLLELQGLRVEVAVLQDEVKVLRGESTTRDQQLRGAQDQLGQQERATAVLQDAYNAIRQCLAGQPHSLSSPFANSLYLANPMYGGGQSMVPVSMGQMQSMEGLYFNLPSSVGNISRGSMLGAASAGPSANTITGSSGTGGDTIGGAASGVGAGPGSR</sequence>
<feature type="compositionally biased region" description="Gly residues" evidence="2">
    <location>
        <begin position="531"/>
        <end position="552"/>
    </location>
</feature>
<feature type="region of interest" description="Disordered" evidence="2">
    <location>
        <begin position="254"/>
        <end position="317"/>
    </location>
</feature>
<feature type="compositionally biased region" description="Low complexity" evidence="2">
    <location>
        <begin position="270"/>
        <end position="287"/>
    </location>
</feature>
<feature type="region of interest" description="Disordered" evidence="2">
    <location>
        <begin position="95"/>
        <end position="203"/>
    </location>
</feature>
<feature type="compositionally biased region" description="Basic and acidic residues" evidence="2">
    <location>
        <begin position="95"/>
        <end position="107"/>
    </location>
</feature>
<name>A0A9P7D136_9AGAM</name>
<feature type="region of interest" description="Disordered" evidence="2">
    <location>
        <begin position="517"/>
        <end position="552"/>
    </location>
</feature>
<proteinExistence type="predicted"/>
<feature type="coiled-coil region" evidence="1">
    <location>
        <begin position="369"/>
        <end position="420"/>
    </location>
</feature>
<keyword evidence="4" id="KW-1185">Reference proteome</keyword>
<organism evidence="3 4">
    <name type="scientific">Suillus placidus</name>
    <dbReference type="NCBI Taxonomy" id="48579"/>
    <lineage>
        <taxon>Eukaryota</taxon>
        <taxon>Fungi</taxon>
        <taxon>Dikarya</taxon>
        <taxon>Basidiomycota</taxon>
        <taxon>Agaricomycotina</taxon>
        <taxon>Agaricomycetes</taxon>
        <taxon>Agaricomycetidae</taxon>
        <taxon>Boletales</taxon>
        <taxon>Suillineae</taxon>
        <taxon>Suillaceae</taxon>
        <taxon>Suillus</taxon>
    </lineage>
</organism>
<evidence type="ECO:0000313" key="3">
    <source>
        <dbReference type="EMBL" id="KAG1776280.1"/>
    </source>
</evidence>
<gene>
    <name evidence="3" type="ORF">EV702DRAFT_1046180</name>
</gene>
<comment type="caution">
    <text evidence="3">The sequence shown here is derived from an EMBL/GenBank/DDBJ whole genome shotgun (WGS) entry which is preliminary data.</text>
</comment>
<feature type="compositionally biased region" description="Basic and acidic residues" evidence="2">
    <location>
        <begin position="150"/>
        <end position="160"/>
    </location>
</feature>
<evidence type="ECO:0000313" key="4">
    <source>
        <dbReference type="Proteomes" id="UP000714275"/>
    </source>
</evidence>
<protein>
    <submittedName>
        <fullName evidence="3">Uncharacterized protein</fullName>
    </submittedName>
</protein>
<feature type="compositionally biased region" description="Basic residues" evidence="2">
    <location>
        <begin position="164"/>
        <end position="183"/>
    </location>
</feature>
<dbReference type="AlphaFoldDB" id="A0A9P7D136"/>
<dbReference type="Proteomes" id="UP000714275">
    <property type="component" value="Unassembled WGS sequence"/>
</dbReference>
<evidence type="ECO:0000256" key="2">
    <source>
        <dbReference type="SAM" id="MobiDB-lite"/>
    </source>
</evidence>
<reference evidence="3" key="1">
    <citation type="journal article" date="2020" name="New Phytol.">
        <title>Comparative genomics reveals dynamic genome evolution in host specialist ectomycorrhizal fungi.</title>
        <authorList>
            <person name="Lofgren L.A."/>
            <person name="Nguyen N.H."/>
            <person name="Vilgalys R."/>
            <person name="Ruytinx J."/>
            <person name="Liao H.L."/>
            <person name="Branco S."/>
            <person name="Kuo A."/>
            <person name="LaButti K."/>
            <person name="Lipzen A."/>
            <person name="Andreopoulos W."/>
            <person name="Pangilinan J."/>
            <person name="Riley R."/>
            <person name="Hundley H."/>
            <person name="Na H."/>
            <person name="Barry K."/>
            <person name="Grigoriev I.V."/>
            <person name="Stajich J.E."/>
            <person name="Kennedy P.G."/>
        </authorList>
    </citation>
    <scope>NUCLEOTIDE SEQUENCE</scope>
    <source>
        <strain evidence="3">DOB743</strain>
    </source>
</reference>
<accession>A0A9P7D136</accession>
<dbReference type="EMBL" id="JABBWD010000027">
    <property type="protein sequence ID" value="KAG1776280.1"/>
    <property type="molecule type" value="Genomic_DNA"/>
</dbReference>
<evidence type="ECO:0000256" key="1">
    <source>
        <dbReference type="SAM" id="Coils"/>
    </source>
</evidence>
<keyword evidence="1" id="KW-0175">Coiled coil</keyword>
<dbReference type="OrthoDB" id="2689254at2759"/>